<reference evidence="3" key="1">
    <citation type="journal article" date="2013" name="Proc. Natl. Acad. Sci. U.S.A.">
        <title>Genome structure and metabolic features in the red seaweed Chondrus crispus shed light on evolution of the Archaeplastida.</title>
        <authorList>
            <person name="Collen J."/>
            <person name="Porcel B."/>
            <person name="Carre W."/>
            <person name="Ball S.G."/>
            <person name="Chaparro C."/>
            <person name="Tonon T."/>
            <person name="Barbeyron T."/>
            <person name="Michel G."/>
            <person name="Noel B."/>
            <person name="Valentin K."/>
            <person name="Elias M."/>
            <person name="Artiguenave F."/>
            <person name="Arun A."/>
            <person name="Aury J.M."/>
            <person name="Barbosa-Neto J.F."/>
            <person name="Bothwell J.H."/>
            <person name="Bouget F.Y."/>
            <person name="Brillet L."/>
            <person name="Cabello-Hurtado F."/>
            <person name="Capella-Gutierrez S."/>
            <person name="Charrier B."/>
            <person name="Cladiere L."/>
            <person name="Cock J.M."/>
            <person name="Coelho S.M."/>
            <person name="Colleoni C."/>
            <person name="Czjzek M."/>
            <person name="Da Silva C."/>
            <person name="Delage L."/>
            <person name="Denoeud F."/>
            <person name="Deschamps P."/>
            <person name="Dittami S.M."/>
            <person name="Gabaldon T."/>
            <person name="Gachon C.M."/>
            <person name="Groisillier A."/>
            <person name="Herve C."/>
            <person name="Jabbari K."/>
            <person name="Katinka M."/>
            <person name="Kloareg B."/>
            <person name="Kowalczyk N."/>
            <person name="Labadie K."/>
            <person name="Leblanc C."/>
            <person name="Lopez P.J."/>
            <person name="McLachlan D.H."/>
            <person name="Meslet-Cladiere L."/>
            <person name="Moustafa A."/>
            <person name="Nehr Z."/>
            <person name="Nyvall Collen P."/>
            <person name="Panaud O."/>
            <person name="Partensky F."/>
            <person name="Poulain J."/>
            <person name="Rensing S.A."/>
            <person name="Rousvoal S."/>
            <person name="Samson G."/>
            <person name="Symeonidi A."/>
            <person name="Weissenbach J."/>
            <person name="Zambounis A."/>
            <person name="Wincker P."/>
            <person name="Boyen C."/>
        </authorList>
    </citation>
    <scope>NUCLEOTIDE SEQUENCE [LARGE SCALE GENOMIC DNA]</scope>
    <source>
        <strain evidence="3">cv. Stackhouse</strain>
    </source>
</reference>
<proteinExistence type="predicted"/>
<gene>
    <name evidence="2" type="ORF">CHC_T00006375001</name>
</gene>
<dbReference type="Proteomes" id="UP000012073">
    <property type="component" value="Unassembled WGS sequence"/>
</dbReference>
<evidence type="ECO:0000313" key="2">
    <source>
        <dbReference type="EMBL" id="CDF38885.1"/>
    </source>
</evidence>
<keyword evidence="1" id="KW-0472">Membrane</keyword>
<name>R7QNB7_CHOCR</name>
<evidence type="ECO:0000256" key="1">
    <source>
        <dbReference type="SAM" id="Phobius"/>
    </source>
</evidence>
<keyword evidence="3" id="KW-1185">Reference proteome</keyword>
<dbReference type="Gramene" id="CDF38885">
    <property type="protein sequence ID" value="CDF38885"/>
    <property type="gene ID" value="CHC_T00006375001"/>
</dbReference>
<organism evidence="2 3">
    <name type="scientific">Chondrus crispus</name>
    <name type="common">Carrageen Irish moss</name>
    <name type="synonym">Polymorpha crispa</name>
    <dbReference type="NCBI Taxonomy" id="2769"/>
    <lineage>
        <taxon>Eukaryota</taxon>
        <taxon>Rhodophyta</taxon>
        <taxon>Florideophyceae</taxon>
        <taxon>Rhodymeniophycidae</taxon>
        <taxon>Gigartinales</taxon>
        <taxon>Gigartinaceae</taxon>
        <taxon>Chondrus</taxon>
    </lineage>
</organism>
<protein>
    <submittedName>
        <fullName evidence="2">Uncharacterized protein</fullName>
    </submittedName>
</protein>
<accession>R7QNB7</accession>
<sequence>MLKESLVFGQYKNCTIAPAQILSNQQPCFSHFPNPWQFPNKNNLSYSPHVFVRSYSLRSQPCLLLLTRLADLHSQESIFTWTCRKRWPSFQRHNTLNIIVTVHHSAALFLFFIPFSLIVVRQRLHRFLFPSLSLIFPICFTVIPLPPYPLLSSLS</sequence>
<keyword evidence="1" id="KW-0812">Transmembrane</keyword>
<feature type="transmembrane region" description="Helical" evidence="1">
    <location>
        <begin position="127"/>
        <end position="145"/>
    </location>
</feature>
<dbReference type="AlphaFoldDB" id="R7QNB7"/>
<keyword evidence="1" id="KW-1133">Transmembrane helix</keyword>
<dbReference type="EMBL" id="HG001975">
    <property type="protein sequence ID" value="CDF38885.1"/>
    <property type="molecule type" value="Genomic_DNA"/>
</dbReference>
<dbReference type="RefSeq" id="XP_005718790.1">
    <property type="nucleotide sequence ID" value="XM_005718733.1"/>
</dbReference>
<feature type="transmembrane region" description="Helical" evidence="1">
    <location>
        <begin position="96"/>
        <end position="120"/>
    </location>
</feature>
<evidence type="ECO:0000313" key="3">
    <source>
        <dbReference type="Proteomes" id="UP000012073"/>
    </source>
</evidence>
<dbReference type="GeneID" id="17326505"/>
<dbReference type="KEGG" id="ccp:CHC_T00006375001"/>